<dbReference type="PANTHER" id="PTHR12227">
    <property type="entry name" value="GLYCERATE KINASE"/>
    <property type="match status" value="1"/>
</dbReference>
<dbReference type="GO" id="GO:0008887">
    <property type="term" value="F:glycerate kinase activity"/>
    <property type="evidence" value="ECO:0007669"/>
    <property type="project" value="UniProtKB-EC"/>
</dbReference>
<organism evidence="11 12">
    <name type="scientific">Oopsacas minuta</name>
    <dbReference type="NCBI Taxonomy" id="111878"/>
    <lineage>
        <taxon>Eukaryota</taxon>
        <taxon>Metazoa</taxon>
        <taxon>Porifera</taxon>
        <taxon>Hexactinellida</taxon>
        <taxon>Hexasterophora</taxon>
        <taxon>Lyssacinosida</taxon>
        <taxon>Leucopsacidae</taxon>
        <taxon>Oopsacas</taxon>
    </lineage>
</organism>
<evidence type="ECO:0000256" key="8">
    <source>
        <dbReference type="ARBA" id="ARBA00022840"/>
    </source>
</evidence>
<evidence type="ECO:0000256" key="7">
    <source>
        <dbReference type="ARBA" id="ARBA00022777"/>
    </source>
</evidence>
<accession>A0AAV7K2L8</accession>
<dbReference type="InterPro" id="IPR037035">
    <property type="entry name" value="GK-like_C_sf"/>
</dbReference>
<keyword evidence="6" id="KW-0547">Nucleotide-binding</keyword>
<comment type="caution">
    <text evidence="11">The sequence shown here is derived from an EMBL/GenBank/DDBJ whole genome shotgun (WGS) entry which is preliminary data.</text>
</comment>
<dbReference type="PANTHER" id="PTHR12227:SF0">
    <property type="entry name" value="GLYCERATE KINASE"/>
    <property type="match status" value="1"/>
</dbReference>
<dbReference type="GO" id="GO:0005524">
    <property type="term" value="F:ATP binding"/>
    <property type="evidence" value="ECO:0007669"/>
    <property type="project" value="UniProtKB-KW"/>
</dbReference>
<dbReference type="AlphaFoldDB" id="A0AAV7K2L8"/>
<name>A0AAV7K2L8_9METZ</name>
<dbReference type="Pfam" id="PF13660">
    <property type="entry name" value="DUF4147"/>
    <property type="match status" value="1"/>
</dbReference>
<evidence type="ECO:0000259" key="10">
    <source>
        <dbReference type="Pfam" id="PF13660"/>
    </source>
</evidence>
<evidence type="ECO:0000256" key="5">
    <source>
        <dbReference type="ARBA" id="ARBA00022679"/>
    </source>
</evidence>
<comment type="catalytic activity">
    <reaction evidence="1">
        <text>(R)-glycerate + ATP = (2R)-3-phosphoglycerate + ADP + H(+)</text>
        <dbReference type="Rhea" id="RHEA:23516"/>
        <dbReference type="ChEBI" id="CHEBI:15378"/>
        <dbReference type="ChEBI" id="CHEBI:16659"/>
        <dbReference type="ChEBI" id="CHEBI:30616"/>
        <dbReference type="ChEBI" id="CHEBI:58272"/>
        <dbReference type="ChEBI" id="CHEBI:456216"/>
        <dbReference type="EC" id="2.7.1.31"/>
    </reaction>
</comment>
<dbReference type="FunFam" id="3.40.50.10180:FF:000001">
    <property type="entry name" value="Glycerate kinase"/>
    <property type="match status" value="1"/>
</dbReference>
<evidence type="ECO:0000259" key="9">
    <source>
        <dbReference type="Pfam" id="PF05161"/>
    </source>
</evidence>
<feature type="domain" description="MOFRL" evidence="9">
    <location>
        <begin position="375"/>
        <end position="506"/>
    </location>
</feature>
<dbReference type="InterPro" id="IPR025286">
    <property type="entry name" value="MOFRL_assoc_dom"/>
</dbReference>
<dbReference type="GO" id="GO:0005737">
    <property type="term" value="C:cytoplasm"/>
    <property type="evidence" value="ECO:0007669"/>
    <property type="project" value="TreeGrafter"/>
</dbReference>
<feature type="domain" description="MOFRL-associated" evidence="10">
    <location>
        <begin position="8"/>
        <end position="252"/>
    </location>
</feature>
<keyword evidence="8" id="KW-0067">ATP-binding</keyword>
<evidence type="ECO:0000256" key="6">
    <source>
        <dbReference type="ARBA" id="ARBA00022741"/>
    </source>
</evidence>
<dbReference type="EMBL" id="JAKMXF010000210">
    <property type="protein sequence ID" value="KAI6655156.1"/>
    <property type="molecule type" value="Genomic_DNA"/>
</dbReference>
<evidence type="ECO:0000256" key="1">
    <source>
        <dbReference type="ARBA" id="ARBA00000694"/>
    </source>
</evidence>
<proteinExistence type="inferred from homology"/>
<evidence type="ECO:0000256" key="4">
    <source>
        <dbReference type="ARBA" id="ARBA00020720"/>
    </source>
</evidence>
<comment type="similarity">
    <text evidence="2">Belongs to the glycerate kinase type-2 family.</text>
</comment>
<reference evidence="11 12" key="1">
    <citation type="journal article" date="2023" name="BMC Biol.">
        <title>The compact genome of the sponge Oopsacas minuta (Hexactinellida) is lacking key metazoan core genes.</title>
        <authorList>
            <person name="Santini S."/>
            <person name="Schenkelaars Q."/>
            <person name="Jourda C."/>
            <person name="Duchesne M."/>
            <person name="Belahbib H."/>
            <person name="Rocher C."/>
            <person name="Selva M."/>
            <person name="Riesgo A."/>
            <person name="Vervoort M."/>
            <person name="Leys S.P."/>
            <person name="Kodjabachian L."/>
            <person name="Le Bivic A."/>
            <person name="Borchiellini C."/>
            <person name="Claverie J.M."/>
            <person name="Renard E."/>
        </authorList>
    </citation>
    <scope>NUCLEOTIDE SEQUENCE [LARGE SCALE GENOMIC DNA]</scope>
    <source>
        <strain evidence="11">SPO-2</strain>
    </source>
</reference>
<keyword evidence="5" id="KW-0808">Transferase</keyword>
<evidence type="ECO:0000256" key="2">
    <source>
        <dbReference type="ARBA" id="ARBA00005393"/>
    </source>
</evidence>
<dbReference type="EC" id="2.7.1.31" evidence="3"/>
<protein>
    <recommendedName>
        <fullName evidence="4">Glycerate kinase</fullName>
        <ecNumber evidence="3">2.7.1.31</ecNumber>
    </recommendedName>
</protein>
<dbReference type="Gene3D" id="3.40.1480.10">
    <property type="entry name" value="MOFRL domain"/>
    <property type="match status" value="1"/>
</dbReference>
<dbReference type="SUPFAM" id="SSF82544">
    <property type="entry name" value="GckA/TtuD-like"/>
    <property type="match status" value="1"/>
</dbReference>
<gene>
    <name evidence="11" type="ORF">LOD99_2445</name>
</gene>
<keyword evidence="12" id="KW-1185">Reference proteome</keyword>
<dbReference type="Proteomes" id="UP001165289">
    <property type="component" value="Unassembled WGS sequence"/>
</dbReference>
<evidence type="ECO:0000256" key="3">
    <source>
        <dbReference type="ARBA" id="ARBA00012101"/>
    </source>
</evidence>
<dbReference type="InterPro" id="IPR039760">
    <property type="entry name" value="MOFRL_protein"/>
</dbReference>
<keyword evidence="7 11" id="KW-0418">Kinase</keyword>
<dbReference type="InterPro" id="IPR038614">
    <property type="entry name" value="GK_N_sf"/>
</dbReference>
<dbReference type="InterPro" id="IPR007835">
    <property type="entry name" value="MOFRL"/>
</dbReference>
<dbReference type="Pfam" id="PF05161">
    <property type="entry name" value="MOFRL"/>
    <property type="match status" value="1"/>
</dbReference>
<sequence length="514" mass="56120">MSIIASDVNAILKYSLNAINPYQLLRSALLYQSDNTLCVQGRAYKLRNNVKLIAAGKAVGGMVRAVQDLIGDHVIKGVVSLPLGYTDTFKNRKDLYPLPSPKVNIFEGGKDNLPDEQSLTASRAIYQLADGASIDELIIVLLSGGASTLTSLPISGLSIDNKRFICSSLSQRGASINELNTVRKHVSLLKGGKLVQLCQPAEVLTLILSDVINDPLDIIASGPCYPDSSTGAEFLAILHKYEITSLISRSIIDSILQTSSYRYPPLVSTPQHVIVGNNKLALDGAMEYAIKLGYDGFIWSSKVSGSVVEVASFYAAFILHSVLCIFPHDKIGLKHEAMERCLKVLGISSTEDSITIQSLYESYHEILTSVSSEKVCLLSGGEPVVKVKGDGKGGRNQELSLRVGINLDLIYDNFSCILDGIVNLEKFREFWDLISIEFASVGTDGQDGPTPVAGAKLSQKFMRDNEKYRDFIHSSLSRNDSFTLFSKLGYEQYLIHTELTGTNVMDIHLILISV</sequence>
<evidence type="ECO:0000313" key="11">
    <source>
        <dbReference type="EMBL" id="KAI6655156.1"/>
    </source>
</evidence>
<dbReference type="Gene3D" id="3.40.50.10180">
    <property type="entry name" value="Glycerate kinase, MOFRL-like N-terminal domain"/>
    <property type="match status" value="1"/>
</dbReference>
<evidence type="ECO:0000313" key="12">
    <source>
        <dbReference type="Proteomes" id="UP001165289"/>
    </source>
</evidence>